<comment type="caution">
    <text evidence="3">The sequence shown here is derived from an EMBL/GenBank/DDBJ whole genome shotgun (WGS) entry which is preliminary data.</text>
</comment>
<dbReference type="EMBL" id="SGKC01000103">
    <property type="protein sequence ID" value="NEZ94310.1"/>
    <property type="molecule type" value="Genomic_DNA"/>
</dbReference>
<dbReference type="InterPro" id="IPR012507">
    <property type="entry name" value="YibE_F"/>
</dbReference>
<sequence>MNLKFKSVFSIFIAIMIVFLLNSIAYAEDTNGVSSYTPIRGKVLKVIKEYDEIQGQGKESEKLKVQNLQIEILEGKYRGKKVSIDNHISTSKQNGTCYANNDEVLLIVEPGEKGEISSVSIYQFTRDKYLKYFLISFCIIMVLIGRWKGIKSLLTLGITVFFIVNVFLKYILKGYNPFMISIFVCICITTVTFVIVSGINRKTISAILGTTGGVMIAELIAVFVGNLCKINAISSEEAQVLLYSNLNNPLNFKNIFFATVLIGALGAVMDVSMSISSSMSEIREANGNISTAKLMKSGMNIGRDIMGTMSNTLVLAYASGATFLILSCMANGVTLLDMINQDMITCEIIKTLSGSIGLIFTIPFTVIISGILDR</sequence>
<keyword evidence="1" id="KW-0812">Transmembrane</keyword>
<dbReference type="Pfam" id="PF07907">
    <property type="entry name" value="YibE_F"/>
    <property type="match status" value="1"/>
</dbReference>
<feature type="chain" id="PRO_5032453191" evidence="2">
    <location>
        <begin position="28"/>
        <end position="374"/>
    </location>
</feature>
<feature type="transmembrane region" description="Helical" evidence="1">
    <location>
        <begin position="178"/>
        <end position="199"/>
    </location>
</feature>
<feature type="transmembrane region" description="Helical" evidence="1">
    <location>
        <begin position="153"/>
        <end position="172"/>
    </location>
</feature>
<feature type="transmembrane region" description="Helical" evidence="1">
    <location>
        <begin position="313"/>
        <end position="336"/>
    </location>
</feature>
<dbReference type="Proteomes" id="UP000473887">
    <property type="component" value="Unassembled WGS sequence"/>
</dbReference>
<reference evidence="3 4" key="1">
    <citation type="submission" date="2019-02" db="EMBL/GenBank/DDBJ databases">
        <title>Genome sequencing of Clostridium botulinum clinical isolates.</title>
        <authorList>
            <person name="Brunt J."/>
            <person name="Van Vliet A.H.M."/>
            <person name="Stringer S.C."/>
            <person name="Grant K.A."/>
            <person name="Carter A.C."/>
            <person name="Peck M.W."/>
        </authorList>
    </citation>
    <scope>NUCLEOTIDE SEQUENCE [LARGE SCALE GENOMIC DNA]</scope>
    <source>
        <strain evidence="3 4">H142660711</strain>
    </source>
</reference>
<name>A0A846I7B9_CLOBO</name>
<feature type="transmembrane region" description="Helical" evidence="1">
    <location>
        <begin position="255"/>
        <end position="273"/>
    </location>
</feature>
<feature type="transmembrane region" description="Helical" evidence="1">
    <location>
        <begin position="206"/>
        <end position="225"/>
    </location>
</feature>
<keyword evidence="2" id="KW-0732">Signal</keyword>
<evidence type="ECO:0000256" key="2">
    <source>
        <dbReference type="SAM" id="SignalP"/>
    </source>
</evidence>
<evidence type="ECO:0000313" key="3">
    <source>
        <dbReference type="EMBL" id="NEZ94310.1"/>
    </source>
</evidence>
<organism evidence="3 4">
    <name type="scientific">Clostridium botulinum</name>
    <dbReference type="NCBI Taxonomy" id="1491"/>
    <lineage>
        <taxon>Bacteria</taxon>
        <taxon>Bacillati</taxon>
        <taxon>Bacillota</taxon>
        <taxon>Clostridia</taxon>
        <taxon>Eubacteriales</taxon>
        <taxon>Clostridiaceae</taxon>
        <taxon>Clostridium</taxon>
    </lineage>
</organism>
<gene>
    <name evidence="3" type="ORF">EXM69_20855</name>
</gene>
<evidence type="ECO:0000313" key="4">
    <source>
        <dbReference type="Proteomes" id="UP000473887"/>
    </source>
</evidence>
<dbReference type="AlphaFoldDB" id="A0A846I7B9"/>
<feature type="transmembrane region" description="Helical" evidence="1">
    <location>
        <begin position="129"/>
        <end position="146"/>
    </location>
</feature>
<feature type="signal peptide" evidence="2">
    <location>
        <begin position="1"/>
        <end position="27"/>
    </location>
</feature>
<dbReference type="PANTHER" id="PTHR41771:SF1">
    <property type="entry name" value="MEMBRANE PROTEIN"/>
    <property type="match status" value="1"/>
</dbReference>
<keyword evidence="1" id="KW-1133">Transmembrane helix</keyword>
<accession>A0A846I7B9</accession>
<keyword evidence="1" id="KW-0472">Membrane</keyword>
<dbReference type="PANTHER" id="PTHR41771">
    <property type="entry name" value="MEMBRANE PROTEIN-RELATED"/>
    <property type="match status" value="1"/>
</dbReference>
<evidence type="ECO:0000256" key="1">
    <source>
        <dbReference type="SAM" id="Phobius"/>
    </source>
</evidence>
<protein>
    <submittedName>
        <fullName evidence="3">YibE/F family protein</fullName>
    </submittedName>
</protein>
<feature type="transmembrane region" description="Helical" evidence="1">
    <location>
        <begin position="348"/>
        <end position="372"/>
    </location>
</feature>
<proteinExistence type="predicted"/>